<name>A0ABW3MK60_9PSEU</name>
<feature type="non-terminal residue" evidence="2">
    <location>
        <position position="220"/>
    </location>
</feature>
<reference evidence="3" key="1">
    <citation type="journal article" date="2019" name="Int. J. Syst. Evol. Microbiol.">
        <title>The Global Catalogue of Microorganisms (GCM) 10K type strain sequencing project: providing services to taxonomists for standard genome sequencing and annotation.</title>
        <authorList>
            <consortium name="The Broad Institute Genomics Platform"/>
            <consortium name="The Broad Institute Genome Sequencing Center for Infectious Disease"/>
            <person name="Wu L."/>
            <person name="Ma J."/>
        </authorList>
    </citation>
    <scope>NUCLEOTIDE SEQUENCE [LARGE SCALE GENOMIC DNA]</scope>
    <source>
        <strain evidence="3">JCM 31486</strain>
    </source>
</reference>
<dbReference type="InterPro" id="IPR020845">
    <property type="entry name" value="AMP-binding_CS"/>
</dbReference>
<evidence type="ECO:0000259" key="1">
    <source>
        <dbReference type="Pfam" id="PF00501"/>
    </source>
</evidence>
<dbReference type="InterPro" id="IPR000873">
    <property type="entry name" value="AMP-dep_synth/lig_dom"/>
</dbReference>
<dbReference type="SUPFAM" id="SSF56801">
    <property type="entry name" value="Acetyl-CoA synthetase-like"/>
    <property type="match status" value="1"/>
</dbReference>
<dbReference type="Gene3D" id="3.40.50.980">
    <property type="match status" value="2"/>
</dbReference>
<feature type="domain" description="AMP-dependent synthetase/ligase" evidence="1">
    <location>
        <begin position="1"/>
        <end position="204"/>
    </location>
</feature>
<comment type="caution">
    <text evidence="2">The sequence shown here is derived from an EMBL/GenBank/DDBJ whole genome shotgun (WGS) entry which is preliminary data.</text>
</comment>
<keyword evidence="3" id="KW-1185">Reference proteome</keyword>
<dbReference type="Proteomes" id="UP001597045">
    <property type="component" value="Unassembled WGS sequence"/>
</dbReference>
<protein>
    <submittedName>
        <fullName evidence="2">AMP-binding protein</fullName>
    </submittedName>
</protein>
<dbReference type="Pfam" id="PF00501">
    <property type="entry name" value="AMP-binding"/>
    <property type="match status" value="1"/>
</dbReference>
<dbReference type="PROSITE" id="PS00455">
    <property type="entry name" value="AMP_BINDING"/>
    <property type="match status" value="1"/>
</dbReference>
<dbReference type="PANTHER" id="PTHR45527">
    <property type="entry name" value="NONRIBOSOMAL PEPTIDE SYNTHETASE"/>
    <property type="match status" value="1"/>
</dbReference>
<accession>A0ABW3MK60</accession>
<evidence type="ECO:0000313" key="2">
    <source>
        <dbReference type="EMBL" id="MFD1051062.1"/>
    </source>
</evidence>
<organism evidence="2 3">
    <name type="scientific">Kibdelosporangium lantanae</name>
    <dbReference type="NCBI Taxonomy" id="1497396"/>
    <lineage>
        <taxon>Bacteria</taxon>
        <taxon>Bacillati</taxon>
        <taxon>Actinomycetota</taxon>
        <taxon>Actinomycetes</taxon>
        <taxon>Pseudonocardiales</taxon>
        <taxon>Pseudonocardiaceae</taxon>
        <taxon>Kibdelosporangium</taxon>
    </lineage>
</organism>
<gene>
    <name evidence="2" type="ORF">ACFQ1S_38795</name>
</gene>
<sequence>MFFTSGSSGAPKCAVAPHRGVIRIVKDPEMCFDTTTVMLQSASMAWDLFALELWAPLLNGGTAVLRSSEHFSYDDLRLGVDAGVNTVFLTPTLFNSVVLDDIEALRGVRMVFIGGDRALPKPVETFLTRFPDSAVVNLYGPVEATIWVTRHLMTGVDDFDNDVPVGRPSPWTQIYLLDDDHEVVPVGEVGEIAAAGDGLALCYLGNPEETARRFRTLPIG</sequence>
<dbReference type="EMBL" id="JBHTIS010003301">
    <property type="protein sequence ID" value="MFD1051062.1"/>
    <property type="molecule type" value="Genomic_DNA"/>
</dbReference>
<evidence type="ECO:0000313" key="3">
    <source>
        <dbReference type="Proteomes" id="UP001597045"/>
    </source>
</evidence>
<dbReference type="Gene3D" id="2.30.38.10">
    <property type="entry name" value="Luciferase, Domain 3"/>
    <property type="match status" value="1"/>
</dbReference>
<dbReference type="PANTHER" id="PTHR45527:SF1">
    <property type="entry name" value="FATTY ACID SYNTHASE"/>
    <property type="match status" value="1"/>
</dbReference>
<proteinExistence type="predicted"/>